<name>A0ABW3D934_9BACL</name>
<dbReference type="Proteomes" id="UP001597120">
    <property type="component" value="Unassembled WGS sequence"/>
</dbReference>
<dbReference type="NCBIfam" id="TIGR03605">
    <property type="entry name" value="antibiot_sagB"/>
    <property type="match status" value="1"/>
</dbReference>
<dbReference type="Gene3D" id="3.40.109.10">
    <property type="entry name" value="NADH Oxidase"/>
    <property type="match status" value="2"/>
</dbReference>
<dbReference type="PANTHER" id="PTHR43745:SF2">
    <property type="entry name" value="NITROREDUCTASE MJ1384-RELATED"/>
    <property type="match status" value="1"/>
</dbReference>
<dbReference type="PANTHER" id="PTHR43745">
    <property type="entry name" value="NITROREDUCTASE MJ1384-RELATED"/>
    <property type="match status" value="1"/>
</dbReference>
<comment type="caution">
    <text evidence="2">The sequence shown here is derived from an EMBL/GenBank/DDBJ whole genome shotgun (WGS) entry which is preliminary data.</text>
</comment>
<dbReference type="Pfam" id="PF00881">
    <property type="entry name" value="Nitroreductase"/>
    <property type="match status" value="1"/>
</dbReference>
<dbReference type="InterPro" id="IPR020051">
    <property type="entry name" value="SagB-type_dehydrogenase"/>
</dbReference>
<accession>A0ABW3D934</accession>
<keyword evidence="3" id="KW-1185">Reference proteome</keyword>
<reference evidence="3" key="1">
    <citation type="journal article" date="2019" name="Int. J. Syst. Evol. Microbiol.">
        <title>The Global Catalogue of Microorganisms (GCM) 10K type strain sequencing project: providing services to taxonomists for standard genome sequencing and annotation.</title>
        <authorList>
            <consortium name="The Broad Institute Genomics Platform"/>
            <consortium name="The Broad Institute Genome Sequencing Center for Infectious Disease"/>
            <person name="Wu L."/>
            <person name="Ma J."/>
        </authorList>
    </citation>
    <scope>NUCLEOTIDE SEQUENCE [LARGE SCALE GENOMIC DNA]</scope>
    <source>
        <strain evidence="3">CCUG 57263</strain>
    </source>
</reference>
<dbReference type="CDD" id="cd02142">
    <property type="entry name" value="McbC_SagB-like_oxidoreductase"/>
    <property type="match status" value="1"/>
</dbReference>
<protein>
    <submittedName>
        <fullName evidence="2">SagB family peptide dehydrogenase</fullName>
    </submittedName>
</protein>
<organism evidence="2 3">
    <name type="scientific">Paenibacillus residui</name>
    <dbReference type="NCBI Taxonomy" id="629724"/>
    <lineage>
        <taxon>Bacteria</taxon>
        <taxon>Bacillati</taxon>
        <taxon>Bacillota</taxon>
        <taxon>Bacilli</taxon>
        <taxon>Bacillales</taxon>
        <taxon>Paenibacillaceae</taxon>
        <taxon>Paenibacillus</taxon>
    </lineage>
</organism>
<dbReference type="InterPro" id="IPR029479">
    <property type="entry name" value="Nitroreductase"/>
</dbReference>
<dbReference type="SUPFAM" id="SSF55469">
    <property type="entry name" value="FMN-dependent nitroreductase-like"/>
    <property type="match status" value="1"/>
</dbReference>
<dbReference type="InterPro" id="IPR000415">
    <property type="entry name" value="Nitroreductase-like"/>
</dbReference>
<dbReference type="InterPro" id="IPR052544">
    <property type="entry name" value="Bacteriocin_Proc_Enz"/>
</dbReference>
<feature type="domain" description="Nitroreductase" evidence="1">
    <location>
        <begin position="424"/>
        <end position="534"/>
    </location>
</feature>
<dbReference type="RefSeq" id="WP_379287276.1">
    <property type="nucleotide sequence ID" value="NZ_JBHTIU010000027.1"/>
</dbReference>
<sequence length="549" mass="61484">MNLDEFVHQLQKDTDKVRPPDWEVDWADAPLPYKLYRGLPAYPLSAAIPLNLEKRAEPALPDLCKLGHFLWYVFGLTQFSESLLGSRSGEQGADAIWLRRRFAPSGGALYPNELYLYLKTAGLPIGVYHYDAAHHRLVLLREGLMDCYLARALGHRSDLSACFGAVFLSVHFWKNVYKYSCFAYRLHGLDTGVVIGQLLETAERFGFVPGVYLQFLDRAIHHLLGLKGEEESVYAVIPLSSSPSRTWFSVRRKHENIDSAAELCRELPAIQPKHYGRSRTIKECRKLVKMNEASWQDTAAAFRMFKRGMERREAAVHQASAPTPAPKAKGNIGGVMAEERVELPVVERLSYDLAAACRRRSSPDLDFVMRPVSLRQLAALLQEAAASLVYAHDLNGSPESVLSRISIYGCLKGVEGVADGAYQYDPAAHALTLLRPGDHRLWLQQGMTWHNVNLSQVPLCLHVVGDKDHLMNTFGYRGYRIQQMEAGMLVQRLLLAASALGLGGHPLLGYDVNLVDEIYFLARQRKTSLIQVPIGAYRPRLRLTGGLHG</sequence>
<dbReference type="EMBL" id="JBHTIU010000027">
    <property type="protein sequence ID" value="MFD0869069.1"/>
    <property type="molecule type" value="Genomic_DNA"/>
</dbReference>
<evidence type="ECO:0000313" key="2">
    <source>
        <dbReference type="EMBL" id="MFD0869069.1"/>
    </source>
</evidence>
<evidence type="ECO:0000259" key="1">
    <source>
        <dbReference type="Pfam" id="PF00881"/>
    </source>
</evidence>
<gene>
    <name evidence="2" type="ORF">ACFQ03_07895</name>
</gene>
<proteinExistence type="predicted"/>
<evidence type="ECO:0000313" key="3">
    <source>
        <dbReference type="Proteomes" id="UP001597120"/>
    </source>
</evidence>